<gene>
    <name evidence="1" type="ORF">METZ01_LOCUS440530</name>
</gene>
<sequence length="110" mass="12593">MKKLYLILCLLASGPVLSNPTNYNIPNSLLFETIEKNPSRYQATLDLLCPSVEKLAKSLYTYANWGLTYDTAIVHVRKQFFKRVPEGTLGREQALMELQNEVEYILVSHN</sequence>
<protein>
    <submittedName>
        <fullName evidence="1">Uncharacterized protein</fullName>
    </submittedName>
</protein>
<feature type="non-terminal residue" evidence="1">
    <location>
        <position position="110"/>
    </location>
</feature>
<name>A0A382YWM8_9ZZZZ</name>
<reference evidence="1" key="1">
    <citation type="submission" date="2018-05" db="EMBL/GenBank/DDBJ databases">
        <authorList>
            <person name="Lanie J.A."/>
            <person name="Ng W.-L."/>
            <person name="Kazmierczak K.M."/>
            <person name="Andrzejewski T.M."/>
            <person name="Davidsen T.M."/>
            <person name="Wayne K.J."/>
            <person name="Tettelin H."/>
            <person name="Glass J.I."/>
            <person name="Rusch D."/>
            <person name="Podicherti R."/>
            <person name="Tsui H.-C.T."/>
            <person name="Winkler M.E."/>
        </authorList>
    </citation>
    <scope>NUCLEOTIDE SEQUENCE</scope>
</reference>
<proteinExistence type="predicted"/>
<accession>A0A382YWM8</accession>
<organism evidence="1">
    <name type="scientific">marine metagenome</name>
    <dbReference type="NCBI Taxonomy" id="408172"/>
    <lineage>
        <taxon>unclassified sequences</taxon>
        <taxon>metagenomes</taxon>
        <taxon>ecological metagenomes</taxon>
    </lineage>
</organism>
<dbReference type="EMBL" id="UINC01179146">
    <property type="protein sequence ID" value="SVD87676.1"/>
    <property type="molecule type" value="Genomic_DNA"/>
</dbReference>
<dbReference type="AlphaFoldDB" id="A0A382YWM8"/>
<evidence type="ECO:0000313" key="1">
    <source>
        <dbReference type="EMBL" id="SVD87676.1"/>
    </source>
</evidence>